<dbReference type="PROSITE" id="PS50893">
    <property type="entry name" value="ABC_TRANSPORTER_2"/>
    <property type="match status" value="2"/>
</dbReference>
<keyword evidence="3" id="KW-0762">Sugar transport</keyword>
<dbReference type="InterPro" id="IPR003439">
    <property type="entry name" value="ABC_transporter-like_ATP-bd"/>
</dbReference>
<organism evidence="11 12">
    <name type="scientific">Variovorax boronicumulans</name>
    <dbReference type="NCBI Taxonomy" id="436515"/>
    <lineage>
        <taxon>Bacteria</taxon>
        <taxon>Pseudomonadati</taxon>
        <taxon>Pseudomonadota</taxon>
        <taxon>Betaproteobacteria</taxon>
        <taxon>Burkholderiales</taxon>
        <taxon>Comamonadaceae</taxon>
        <taxon>Variovorax</taxon>
    </lineage>
</organism>
<feature type="domain" description="ABC transporter" evidence="10">
    <location>
        <begin position="32"/>
        <end position="275"/>
    </location>
</feature>
<keyword evidence="5" id="KW-0547">Nucleotide-binding</keyword>
<dbReference type="CDD" id="cd03215">
    <property type="entry name" value="ABC_Carb_Monos_II"/>
    <property type="match status" value="1"/>
</dbReference>
<accession>A0A250DS13</accession>
<dbReference type="AlphaFoldDB" id="A0A250DS13"/>
<evidence type="ECO:0000256" key="5">
    <source>
        <dbReference type="ARBA" id="ARBA00022741"/>
    </source>
</evidence>
<dbReference type="GO" id="GO:0005524">
    <property type="term" value="F:ATP binding"/>
    <property type="evidence" value="ECO:0007669"/>
    <property type="project" value="UniProtKB-KW"/>
</dbReference>
<dbReference type="InterPro" id="IPR027417">
    <property type="entry name" value="P-loop_NTPase"/>
</dbReference>
<dbReference type="Pfam" id="PF00005">
    <property type="entry name" value="ABC_tran"/>
    <property type="match status" value="2"/>
</dbReference>
<feature type="compositionally biased region" description="Basic and acidic residues" evidence="9">
    <location>
        <begin position="7"/>
        <end position="20"/>
    </location>
</feature>
<dbReference type="PANTHER" id="PTHR43790">
    <property type="entry name" value="CARBOHYDRATE TRANSPORT ATP-BINDING PROTEIN MG119-RELATED"/>
    <property type="match status" value="1"/>
</dbReference>
<evidence type="ECO:0000256" key="6">
    <source>
        <dbReference type="ARBA" id="ARBA00022840"/>
    </source>
</evidence>
<protein>
    <submittedName>
        <fullName evidence="11">Sugar ABC transporter ATP-binding protein</fullName>
    </submittedName>
</protein>
<gene>
    <name evidence="11" type="ORF">CKY39_30510</name>
</gene>
<evidence type="ECO:0000313" key="12">
    <source>
        <dbReference type="Proteomes" id="UP000217154"/>
    </source>
</evidence>
<dbReference type="RefSeq" id="WP_095747064.1">
    <property type="nucleotide sequence ID" value="NZ_CP023284.1"/>
</dbReference>
<evidence type="ECO:0000256" key="2">
    <source>
        <dbReference type="ARBA" id="ARBA00022475"/>
    </source>
</evidence>
<evidence type="ECO:0000256" key="9">
    <source>
        <dbReference type="SAM" id="MobiDB-lite"/>
    </source>
</evidence>
<evidence type="ECO:0000256" key="4">
    <source>
        <dbReference type="ARBA" id="ARBA00022737"/>
    </source>
</evidence>
<sequence>MASTEVAEEKRSSASEHEAGGRAGTAATGAFLEVVGVHKRFAGVHALRGVSLAIRPGEVYHLLGENGCGKSTLIKIISGVQPPDEGELRINGVRFAALSSLDSLTAGIETVYQDLSLLPNLSVAENIGLTEQLVANRGRLSRRLDRRKLAQTASRALAAVGLPDTIGFQAALVESLPIATRQLIAIARAIATNARMVIMDEPTTALTKREVDNLIAVVRKLQSDGVAVLFVSHKLDECYAIGGEVIVFRDGQKVAQGPIAGFDKAELARLMTGRDIATQRYRTTPADGPVLLKVQGLGRRGAFAGVDFVLGRGEILGVTGLLDSGRNELAHALAGVASADAGSIELDGQVVALRQPGDAIGLGIGYVPEDRLGEGLFLDKSIQENIVSLVISKLRGRCGLLEPQRGRVLAEAIVRDLQVATPDVLRPVQSLSGGNQQRVLIGRWLTIKPRLLILHGPTVGVDVGSKDIIYRLVQRLAEEGLSVILVSDDLPELLQNCDRILLMKKGRLVSQFDARQLDESTLYRALLSETLPN</sequence>
<feature type="domain" description="ABC transporter" evidence="10">
    <location>
        <begin position="286"/>
        <end position="530"/>
    </location>
</feature>
<dbReference type="KEGG" id="vbo:CKY39_30510"/>
<evidence type="ECO:0000259" key="10">
    <source>
        <dbReference type="PROSITE" id="PS50893"/>
    </source>
</evidence>
<dbReference type="PROSITE" id="PS00211">
    <property type="entry name" value="ABC_TRANSPORTER_1"/>
    <property type="match status" value="1"/>
</dbReference>
<keyword evidence="6 11" id="KW-0067">ATP-binding</keyword>
<evidence type="ECO:0000256" key="3">
    <source>
        <dbReference type="ARBA" id="ARBA00022597"/>
    </source>
</evidence>
<evidence type="ECO:0000256" key="1">
    <source>
        <dbReference type="ARBA" id="ARBA00022448"/>
    </source>
</evidence>
<dbReference type="Proteomes" id="UP000217154">
    <property type="component" value="Chromosome"/>
</dbReference>
<dbReference type="SUPFAM" id="SSF52540">
    <property type="entry name" value="P-loop containing nucleoside triphosphate hydrolases"/>
    <property type="match status" value="2"/>
</dbReference>
<dbReference type="EMBL" id="CP023284">
    <property type="protein sequence ID" value="ATA57074.1"/>
    <property type="molecule type" value="Genomic_DNA"/>
</dbReference>
<feature type="region of interest" description="Disordered" evidence="9">
    <location>
        <begin position="1"/>
        <end position="22"/>
    </location>
</feature>
<dbReference type="GO" id="GO:0016887">
    <property type="term" value="F:ATP hydrolysis activity"/>
    <property type="evidence" value="ECO:0007669"/>
    <property type="project" value="InterPro"/>
</dbReference>
<dbReference type="InterPro" id="IPR017871">
    <property type="entry name" value="ABC_transporter-like_CS"/>
</dbReference>
<proteinExistence type="predicted"/>
<evidence type="ECO:0000256" key="8">
    <source>
        <dbReference type="ARBA" id="ARBA00023136"/>
    </source>
</evidence>
<keyword evidence="8" id="KW-0472">Membrane</keyword>
<dbReference type="CDD" id="cd03216">
    <property type="entry name" value="ABC_Carb_Monos_I"/>
    <property type="match status" value="1"/>
</dbReference>
<dbReference type="Gene3D" id="3.40.50.300">
    <property type="entry name" value="P-loop containing nucleotide triphosphate hydrolases"/>
    <property type="match status" value="2"/>
</dbReference>
<keyword evidence="1" id="KW-0813">Transport</keyword>
<dbReference type="InterPro" id="IPR050107">
    <property type="entry name" value="ABC_carbohydrate_import_ATPase"/>
</dbReference>
<keyword evidence="7" id="KW-1278">Translocase</keyword>
<dbReference type="InterPro" id="IPR003593">
    <property type="entry name" value="AAA+_ATPase"/>
</dbReference>
<keyword evidence="4" id="KW-0677">Repeat</keyword>
<evidence type="ECO:0000313" key="11">
    <source>
        <dbReference type="EMBL" id="ATA57074.1"/>
    </source>
</evidence>
<name>A0A250DS13_9BURK</name>
<dbReference type="PANTHER" id="PTHR43790:SF1">
    <property type="entry name" value="XYLOSE IMPORT ATP-BINDING PROTEIN XYLG"/>
    <property type="match status" value="1"/>
</dbReference>
<keyword evidence="2" id="KW-1003">Cell membrane</keyword>
<dbReference type="SMART" id="SM00382">
    <property type="entry name" value="AAA"/>
    <property type="match status" value="2"/>
</dbReference>
<reference evidence="11 12" key="1">
    <citation type="submission" date="2017-09" db="EMBL/GenBank/DDBJ databases">
        <title>The diverse metabolic capabilities of V. boronicumulans make it an excellent choice for continued studies on novel biodegradation.</title>
        <authorList>
            <person name="Sun S."/>
        </authorList>
    </citation>
    <scope>NUCLEOTIDE SEQUENCE [LARGE SCALE GENOMIC DNA]</scope>
    <source>
        <strain evidence="11 12">J1</strain>
    </source>
</reference>
<evidence type="ECO:0000256" key="7">
    <source>
        <dbReference type="ARBA" id="ARBA00022967"/>
    </source>
</evidence>